<evidence type="ECO:0000256" key="6">
    <source>
        <dbReference type="RuleBase" id="RU363053"/>
    </source>
</evidence>
<comment type="subcellular location">
    <subcellularLocation>
        <location evidence="1">Membrane</location>
        <topology evidence="1">Multi-pass membrane protein</topology>
    </subcellularLocation>
</comment>
<evidence type="ECO:0000256" key="3">
    <source>
        <dbReference type="ARBA" id="ARBA00022692"/>
    </source>
</evidence>
<keyword evidence="5 6" id="KW-0472">Membrane</keyword>
<dbReference type="InterPro" id="IPR007248">
    <property type="entry name" value="Mpv17_PMP22"/>
</dbReference>
<evidence type="ECO:0000256" key="5">
    <source>
        <dbReference type="ARBA" id="ARBA00023136"/>
    </source>
</evidence>
<accession>A0A7R9WAF4</accession>
<feature type="transmembrane region" description="Helical" evidence="6">
    <location>
        <begin position="95"/>
        <end position="114"/>
    </location>
</feature>
<protein>
    <submittedName>
        <fullName evidence="7">Uncharacterized protein</fullName>
    </submittedName>
</protein>
<organism evidence="7">
    <name type="scientific">Pseudictyota dubia</name>
    <dbReference type="NCBI Taxonomy" id="2749911"/>
    <lineage>
        <taxon>Eukaryota</taxon>
        <taxon>Sar</taxon>
        <taxon>Stramenopiles</taxon>
        <taxon>Ochrophyta</taxon>
        <taxon>Bacillariophyta</taxon>
        <taxon>Mediophyceae</taxon>
        <taxon>Biddulphiophycidae</taxon>
        <taxon>Eupodiscales</taxon>
        <taxon>Odontellaceae</taxon>
        <taxon>Pseudictyota</taxon>
    </lineage>
</organism>
<dbReference type="PANTHER" id="PTHR11266">
    <property type="entry name" value="PEROXISOMAL MEMBRANE PROTEIN 2, PXMP2 MPV17"/>
    <property type="match status" value="1"/>
</dbReference>
<sequence length="250" mass="28205">MLALHRTATSSLASAAARRATTITSSNRVFHATARKCKSTTASPVSSGGIMSFPKDHPFAFQLIVATGKTSAADLVTQMVAERKSLNEIDWKRNGIFVVFGFAYLGGFQWFLMVHKYRQWFPTMDRFAKLPFAEKIKDTAGMLDAAKMVVFDLVVHLPMMYFPTYYTVKELIGGKTWNPIDWVKDGCTKYAKNAKEDLTAMVQLWGPSDCVQFVLPLHIRMPFRHLVSFFWTSYVSFTRGAIEPDTEKSS</sequence>
<comment type="caution">
    <text evidence="6">Lacks conserved residue(s) required for the propagation of feature annotation.</text>
</comment>
<name>A0A7R9WAF4_9STRA</name>
<reference evidence="7" key="1">
    <citation type="submission" date="2021-01" db="EMBL/GenBank/DDBJ databases">
        <authorList>
            <person name="Corre E."/>
            <person name="Pelletier E."/>
            <person name="Niang G."/>
            <person name="Scheremetjew M."/>
            <person name="Finn R."/>
            <person name="Kale V."/>
            <person name="Holt S."/>
            <person name="Cochrane G."/>
            <person name="Meng A."/>
            <person name="Brown T."/>
            <person name="Cohen L."/>
        </authorList>
    </citation>
    <scope>NUCLEOTIDE SEQUENCE</scope>
    <source>
        <strain evidence="7">CCMP147</strain>
    </source>
</reference>
<dbReference type="EMBL" id="HBED01035130">
    <property type="protein sequence ID" value="CAD8318903.1"/>
    <property type="molecule type" value="Transcribed_RNA"/>
</dbReference>
<evidence type="ECO:0000256" key="1">
    <source>
        <dbReference type="ARBA" id="ARBA00004141"/>
    </source>
</evidence>
<evidence type="ECO:0000313" key="7">
    <source>
        <dbReference type="EMBL" id="CAD8318903.1"/>
    </source>
</evidence>
<evidence type="ECO:0000256" key="2">
    <source>
        <dbReference type="ARBA" id="ARBA00006824"/>
    </source>
</evidence>
<dbReference type="PANTHER" id="PTHR11266:SF80">
    <property type="entry name" value="PEROXISOMAL MEMBRANE PROTEIN 2"/>
    <property type="match status" value="1"/>
</dbReference>
<dbReference type="AlphaFoldDB" id="A0A7R9WAF4"/>
<keyword evidence="4 6" id="KW-1133">Transmembrane helix</keyword>
<evidence type="ECO:0000256" key="4">
    <source>
        <dbReference type="ARBA" id="ARBA00022989"/>
    </source>
</evidence>
<comment type="similarity">
    <text evidence="2 6">Belongs to the peroxisomal membrane protein PXMP2/4 family.</text>
</comment>
<proteinExistence type="inferred from homology"/>
<dbReference type="GO" id="GO:0016020">
    <property type="term" value="C:membrane"/>
    <property type="evidence" value="ECO:0007669"/>
    <property type="project" value="UniProtKB-SubCell"/>
</dbReference>
<dbReference type="GO" id="GO:0005737">
    <property type="term" value="C:cytoplasm"/>
    <property type="evidence" value="ECO:0007669"/>
    <property type="project" value="TreeGrafter"/>
</dbReference>
<gene>
    <name evidence="7" type="ORF">TDUB1175_LOCUS17579</name>
</gene>
<keyword evidence="3 6" id="KW-0812">Transmembrane</keyword>